<dbReference type="RefSeq" id="WP_184906776.1">
    <property type="nucleotide sequence ID" value="NZ_JACHMS010000001.1"/>
</dbReference>
<dbReference type="Proteomes" id="UP000565089">
    <property type="component" value="Unassembled WGS sequence"/>
</dbReference>
<evidence type="ECO:0000313" key="2">
    <source>
        <dbReference type="EMBL" id="MBB4710175.1"/>
    </source>
</evidence>
<dbReference type="GeneID" id="95792150"/>
<keyword evidence="3" id="KW-1185">Reference proteome</keyword>
<reference evidence="2 3" key="1">
    <citation type="submission" date="2020-08" db="EMBL/GenBank/DDBJ databases">
        <title>Sequencing the genomes of 1000 actinobacteria strains.</title>
        <authorList>
            <person name="Klenk H.-P."/>
        </authorList>
    </citation>
    <scope>NUCLEOTIDE SEQUENCE [LARGE SCALE GENOMIC DNA]</scope>
    <source>
        <strain evidence="2 3">DSM 40483</strain>
    </source>
</reference>
<feature type="region of interest" description="Disordered" evidence="1">
    <location>
        <begin position="146"/>
        <end position="165"/>
    </location>
</feature>
<proteinExistence type="predicted"/>
<evidence type="ECO:0000256" key="1">
    <source>
        <dbReference type="SAM" id="MobiDB-lite"/>
    </source>
</evidence>
<name>A0A7W7DI69_9ACTN</name>
<dbReference type="EMBL" id="JACHMS010000001">
    <property type="protein sequence ID" value="MBB4710175.1"/>
    <property type="molecule type" value="Genomic_DNA"/>
</dbReference>
<comment type="caution">
    <text evidence="2">The sequence shown here is derived from an EMBL/GenBank/DDBJ whole genome shotgun (WGS) entry which is preliminary data.</text>
</comment>
<protein>
    <submittedName>
        <fullName evidence="2">Uncharacterized protein</fullName>
    </submittedName>
</protein>
<dbReference type="AlphaFoldDB" id="A0A7W7DI69"/>
<evidence type="ECO:0000313" key="3">
    <source>
        <dbReference type="Proteomes" id="UP000565089"/>
    </source>
</evidence>
<accession>A0A7W7DI69</accession>
<organism evidence="2 3">
    <name type="scientific">Streptomyces luteogriseus</name>
    <dbReference type="NCBI Taxonomy" id="68233"/>
    <lineage>
        <taxon>Bacteria</taxon>
        <taxon>Bacillati</taxon>
        <taxon>Actinomycetota</taxon>
        <taxon>Actinomycetes</taxon>
        <taxon>Kitasatosporales</taxon>
        <taxon>Streptomycetaceae</taxon>
        <taxon>Streptomyces</taxon>
    </lineage>
</organism>
<gene>
    <name evidence="2" type="ORF">BJ965_000057</name>
</gene>
<sequence>MPVAFLHGAPDLGSPRAAEDVAAFARQAAAAIGFTEGLVKLRIVDRRDAAASMGLLDELENDPLIEHALQLRAKARAWRGWFLLRGGADADALDCLREAASLLKAGGLFLELPIVGVLLAEAEWRAGHEVAADRAADLALETSAPRAPTTYCSRSSPSSPPCVAP</sequence>